<gene>
    <name evidence="1" type="ORF">CNR37_00047</name>
</gene>
<dbReference type="InterPro" id="IPR027417">
    <property type="entry name" value="P-loop_NTPase"/>
</dbReference>
<proteinExistence type="predicted"/>
<name>A0A2H4P7U1_9CAUD</name>
<organism evidence="1 2">
    <name type="scientific">Pseudomonas phage ventosus</name>
    <dbReference type="NCBI Taxonomy" id="2048980"/>
    <lineage>
        <taxon>Viruses</taxon>
        <taxon>Duplodnaviria</taxon>
        <taxon>Heunggongvirae</taxon>
        <taxon>Uroviricota</taxon>
        <taxon>Caudoviricetes</taxon>
        <taxon>Vandenendeviridae</taxon>
        <taxon>Gorskivirinae</taxon>
        <taxon>Ventosusvirus</taxon>
        <taxon>Ventosusvirus ventosus</taxon>
    </lineage>
</organism>
<protein>
    <recommendedName>
        <fullName evidence="3">ATP-binding protein</fullName>
    </recommendedName>
</protein>
<evidence type="ECO:0008006" key="3">
    <source>
        <dbReference type="Google" id="ProtNLM"/>
    </source>
</evidence>
<accession>A0A2H4P7U1</accession>
<evidence type="ECO:0000313" key="2">
    <source>
        <dbReference type="Proteomes" id="UP000241096"/>
    </source>
</evidence>
<dbReference type="PANTHER" id="PTHR10156:SF0">
    <property type="entry name" value="2',3'-CYCLIC-NUCLEOTIDE 3'-PHOSPHODIESTERASE"/>
    <property type="match status" value="1"/>
</dbReference>
<sequence>MSKLYLIRGLPGSGKSTLAAELAKGLRAPHFEHDAYLYTPEGEYLWTESRMAYAYRACLRDTEQKMSLDFPAIVVSNVFPTARSMKNYRKLAEQYGYEVTYMVVENRRGGVNIHDVPQEALDGMRKSFQVEL</sequence>
<dbReference type="Pfam" id="PF13671">
    <property type="entry name" value="AAA_33"/>
    <property type="match status" value="1"/>
</dbReference>
<dbReference type="InterPro" id="IPR008431">
    <property type="entry name" value="CNPase"/>
</dbReference>
<dbReference type="PANTHER" id="PTHR10156">
    <property type="entry name" value="2',3'-CYCLIC-NUCLEOTIDE 3'-PHOSPHODIESTERASE"/>
    <property type="match status" value="1"/>
</dbReference>
<dbReference type="GO" id="GO:0004113">
    <property type="term" value="F:2',3'-cyclic-nucleotide 3'-phosphodiesterase activity"/>
    <property type="evidence" value="ECO:0007669"/>
    <property type="project" value="InterPro"/>
</dbReference>
<dbReference type="EMBL" id="MG018930">
    <property type="protein sequence ID" value="ATW58254.1"/>
    <property type="molecule type" value="Genomic_DNA"/>
</dbReference>
<reference evidence="1 2" key="1">
    <citation type="submission" date="2017-09" db="EMBL/GenBank/DDBJ databases">
        <authorList>
            <person name="Ehlers B."/>
            <person name="Leendertz F.H."/>
        </authorList>
    </citation>
    <scope>NUCLEOTIDE SEQUENCE [LARGE SCALE GENOMIC DNA]</scope>
</reference>
<evidence type="ECO:0000313" key="1">
    <source>
        <dbReference type="EMBL" id="ATW58254.1"/>
    </source>
</evidence>
<dbReference type="Gene3D" id="3.40.50.300">
    <property type="entry name" value="P-loop containing nucleotide triphosphate hydrolases"/>
    <property type="match status" value="1"/>
</dbReference>
<dbReference type="SUPFAM" id="SSF52540">
    <property type="entry name" value="P-loop containing nucleoside triphosphate hydrolases"/>
    <property type="match status" value="1"/>
</dbReference>
<keyword evidence="2" id="KW-1185">Reference proteome</keyword>
<dbReference type="GO" id="GO:0016020">
    <property type="term" value="C:membrane"/>
    <property type="evidence" value="ECO:0007669"/>
    <property type="project" value="InterPro"/>
</dbReference>
<dbReference type="GO" id="GO:0009214">
    <property type="term" value="P:cyclic nucleotide catabolic process"/>
    <property type="evidence" value="ECO:0007669"/>
    <property type="project" value="InterPro"/>
</dbReference>
<dbReference type="Proteomes" id="UP000241096">
    <property type="component" value="Segment"/>
</dbReference>